<dbReference type="InterPro" id="IPR013114">
    <property type="entry name" value="FabA_FabZ"/>
</dbReference>
<sequence>MERAEIINRLPYGEPFNFVEGLDKVDADGAEGFYTFKPGSEVFRGHFKDRAVIPGVLLTECCAQIGLVCLGIFLSGESGERKIAFALSSSEMEFLLPVFPGERVRVRSEKEYFRFGKLKCKVRMWNEKDQLVCRGILAGMQVKNNNG</sequence>
<evidence type="ECO:0000313" key="2">
    <source>
        <dbReference type="EMBL" id="TDQ31351.1"/>
    </source>
</evidence>
<dbReference type="OrthoDB" id="9772788at2"/>
<accession>A0A4R6TPQ2</accession>
<evidence type="ECO:0000313" key="3">
    <source>
        <dbReference type="Proteomes" id="UP000295468"/>
    </source>
</evidence>
<dbReference type="AlphaFoldDB" id="A0A4R6TPQ2"/>
<keyword evidence="1" id="KW-0456">Lyase</keyword>
<dbReference type="Pfam" id="PF07977">
    <property type="entry name" value="FabA"/>
    <property type="match status" value="1"/>
</dbReference>
<dbReference type="RefSeq" id="WP_133644183.1">
    <property type="nucleotide sequence ID" value="NZ_SNYI01000002.1"/>
</dbReference>
<name>A0A4R6TPQ2_9FLAO</name>
<gene>
    <name evidence="2" type="ORF">CLV82_2059</name>
</gene>
<evidence type="ECO:0000256" key="1">
    <source>
        <dbReference type="ARBA" id="ARBA00023239"/>
    </source>
</evidence>
<keyword evidence="3" id="KW-1185">Reference proteome</keyword>
<dbReference type="PANTHER" id="PTHR30272:SF1">
    <property type="entry name" value="3-HYDROXYACYL-[ACYL-CARRIER-PROTEIN] DEHYDRATASE"/>
    <property type="match status" value="1"/>
</dbReference>
<protein>
    <submittedName>
        <fullName evidence="2">3-hydroxyacyl-[acyl-carrier-protein] dehydratase</fullName>
    </submittedName>
</protein>
<dbReference type="Proteomes" id="UP000295468">
    <property type="component" value="Unassembled WGS sequence"/>
</dbReference>
<dbReference type="InterPro" id="IPR029069">
    <property type="entry name" value="HotDog_dom_sf"/>
</dbReference>
<reference evidence="2 3" key="1">
    <citation type="submission" date="2019-03" db="EMBL/GenBank/DDBJ databases">
        <title>Genomic Encyclopedia of Archaeal and Bacterial Type Strains, Phase II (KMG-II): from individual species to whole genera.</title>
        <authorList>
            <person name="Goeker M."/>
        </authorList>
    </citation>
    <scope>NUCLEOTIDE SEQUENCE [LARGE SCALE GENOMIC DNA]</scope>
    <source>
        <strain evidence="2 3">DSM 18435</strain>
    </source>
</reference>
<comment type="caution">
    <text evidence="2">The sequence shown here is derived from an EMBL/GenBank/DDBJ whole genome shotgun (WGS) entry which is preliminary data.</text>
</comment>
<dbReference type="PANTHER" id="PTHR30272">
    <property type="entry name" value="3-HYDROXYACYL-[ACYL-CARRIER-PROTEIN] DEHYDRATASE"/>
    <property type="match status" value="1"/>
</dbReference>
<dbReference type="CDD" id="cd00493">
    <property type="entry name" value="FabA_FabZ"/>
    <property type="match status" value="1"/>
</dbReference>
<organism evidence="2 3">
    <name type="scientific">Zeaxanthinibacter enoshimensis</name>
    <dbReference type="NCBI Taxonomy" id="392009"/>
    <lineage>
        <taxon>Bacteria</taxon>
        <taxon>Pseudomonadati</taxon>
        <taxon>Bacteroidota</taxon>
        <taxon>Flavobacteriia</taxon>
        <taxon>Flavobacteriales</taxon>
        <taxon>Flavobacteriaceae</taxon>
        <taxon>Zeaxanthinibacter</taxon>
    </lineage>
</organism>
<dbReference type="SUPFAM" id="SSF54637">
    <property type="entry name" value="Thioesterase/thiol ester dehydrase-isomerase"/>
    <property type="match status" value="1"/>
</dbReference>
<dbReference type="GO" id="GO:0016829">
    <property type="term" value="F:lyase activity"/>
    <property type="evidence" value="ECO:0007669"/>
    <property type="project" value="UniProtKB-KW"/>
</dbReference>
<dbReference type="EMBL" id="SNYI01000002">
    <property type="protein sequence ID" value="TDQ31351.1"/>
    <property type="molecule type" value="Genomic_DNA"/>
</dbReference>
<proteinExistence type="predicted"/>
<dbReference type="Gene3D" id="3.10.129.10">
    <property type="entry name" value="Hotdog Thioesterase"/>
    <property type="match status" value="1"/>
</dbReference>